<evidence type="ECO:0000256" key="8">
    <source>
        <dbReference type="SAM" id="Phobius"/>
    </source>
</evidence>
<proteinExistence type="predicted"/>
<dbReference type="PROSITE" id="PS50109">
    <property type="entry name" value="HIS_KIN"/>
    <property type="match status" value="1"/>
</dbReference>
<reference evidence="10 11" key="1">
    <citation type="submission" date="2016-10" db="EMBL/GenBank/DDBJ databases">
        <authorList>
            <person name="de Groot N.N."/>
        </authorList>
    </citation>
    <scope>NUCLEOTIDE SEQUENCE [LARGE SCALE GENOMIC DNA]</scope>
    <source>
        <strain evidence="10 11">DSM 19886</strain>
    </source>
</reference>
<keyword evidence="8" id="KW-0472">Membrane</keyword>
<dbReference type="InterPro" id="IPR004358">
    <property type="entry name" value="Sig_transdc_His_kin-like_C"/>
</dbReference>
<dbReference type="SMART" id="SM00387">
    <property type="entry name" value="HATPase_c"/>
    <property type="match status" value="1"/>
</dbReference>
<dbReference type="InterPro" id="IPR003661">
    <property type="entry name" value="HisK_dim/P_dom"/>
</dbReference>
<dbReference type="PANTHER" id="PTHR43711">
    <property type="entry name" value="TWO-COMPONENT HISTIDINE KINASE"/>
    <property type="match status" value="1"/>
</dbReference>
<evidence type="ECO:0000256" key="4">
    <source>
        <dbReference type="ARBA" id="ARBA00022679"/>
    </source>
</evidence>
<dbReference type="PROSITE" id="PS50005">
    <property type="entry name" value="TPR"/>
    <property type="match status" value="2"/>
</dbReference>
<keyword evidence="11" id="KW-1185">Reference proteome</keyword>
<dbReference type="SUPFAM" id="SSF55874">
    <property type="entry name" value="ATPase domain of HSP90 chaperone/DNA topoisomerase II/histidine kinase"/>
    <property type="match status" value="1"/>
</dbReference>
<dbReference type="PANTHER" id="PTHR43711:SF31">
    <property type="entry name" value="HISTIDINE KINASE"/>
    <property type="match status" value="1"/>
</dbReference>
<dbReference type="CDD" id="cd00082">
    <property type="entry name" value="HisKA"/>
    <property type="match status" value="1"/>
</dbReference>
<evidence type="ECO:0000256" key="5">
    <source>
        <dbReference type="ARBA" id="ARBA00022777"/>
    </source>
</evidence>
<keyword evidence="5 10" id="KW-0418">Kinase</keyword>
<sequence length="696" mass="79670">MLLVKTPFLTSSYKIKKYLLLFAMALLFLQISNGQQIKIDSIGTQINQLRSEINFTPNDTTYINLLNALGNEIRFYKADSLLHLSKQAFKYSNSTSYKLGEANALMGLGDYYSDKGDHSTAISNYKKALDLSLKGNYTQLVLTARNKLSGEYNLKGDYAKALSGHLENIELAEQTNSLLMLSITNENIANLYTSQKDYKQALEFYKKVKKINEKLRSDIFSAETMSNMASLYADMGELEYAMFNVNSSISVFEKNKILDWLAYAYGTKGKIYLKKQKLDWALYWYKQSEMLHTKLQDERGEIELLNGMAETYLGLEKYNKSQEYALKAFHISKKINFIEGIQKCAKTLYKIDKNKENFASALKYHEIYQKMTDTLSRNENKKSLTMLKTKLAHDKQKRELIQENEKALAQQRNYVYTALGILIVFLTITLMVKRNERIQRNLNTELKTKTQDLENNEKELTENNLTKDKLFSIIGHDLRGPIGAFQGLLKLFKDNEIDQNEFLNFIPKLRMDIDHISFTLNNLLTWGQTQMNGAVTKQESIALENLVLENINLLSEIAENKNIKLVNKISANTLTWSDRNQIDIVIRNLISNALKFTPKHGIVTIEAVEKNEHWLISVRDTGVGMNKATIASIFEKNSNITTYGTNNEKGTGLGLSLCKEMVENNKGTIWVTSDLRIGSCFYFTLQKSKKIYSQTA</sequence>
<keyword evidence="3" id="KW-0597">Phosphoprotein</keyword>
<keyword evidence="7" id="KW-0802">TPR repeat</keyword>
<feature type="domain" description="Histidine kinase" evidence="9">
    <location>
        <begin position="473"/>
        <end position="689"/>
    </location>
</feature>
<dbReference type="FunFam" id="3.30.565.10:FF:000006">
    <property type="entry name" value="Sensor histidine kinase WalK"/>
    <property type="match status" value="1"/>
</dbReference>
<dbReference type="Proteomes" id="UP000199440">
    <property type="component" value="Unassembled WGS sequence"/>
</dbReference>
<dbReference type="PRINTS" id="PR00344">
    <property type="entry name" value="BCTRLSENSOR"/>
</dbReference>
<keyword evidence="8" id="KW-0812">Transmembrane</keyword>
<evidence type="ECO:0000256" key="1">
    <source>
        <dbReference type="ARBA" id="ARBA00000085"/>
    </source>
</evidence>
<organism evidence="10 11">
    <name type="scientific">Kriegella aquimaris</name>
    <dbReference type="NCBI Taxonomy" id="192904"/>
    <lineage>
        <taxon>Bacteria</taxon>
        <taxon>Pseudomonadati</taxon>
        <taxon>Bacteroidota</taxon>
        <taxon>Flavobacteriia</taxon>
        <taxon>Flavobacteriales</taxon>
        <taxon>Flavobacteriaceae</taxon>
        <taxon>Kriegella</taxon>
    </lineage>
</organism>
<dbReference type="Gene3D" id="1.10.287.130">
    <property type="match status" value="1"/>
</dbReference>
<name>A0A1G9J457_9FLAO</name>
<accession>A0A1G9J457</accession>
<evidence type="ECO:0000256" key="6">
    <source>
        <dbReference type="ARBA" id="ARBA00023012"/>
    </source>
</evidence>
<dbReference type="SMART" id="SM00028">
    <property type="entry name" value="TPR"/>
    <property type="match status" value="5"/>
</dbReference>
<gene>
    <name evidence="10" type="ORF">SAMN04488514_101396</name>
</gene>
<feature type="transmembrane region" description="Helical" evidence="8">
    <location>
        <begin position="414"/>
        <end position="432"/>
    </location>
</feature>
<evidence type="ECO:0000256" key="7">
    <source>
        <dbReference type="PROSITE-ProRule" id="PRU00339"/>
    </source>
</evidence>
<dbReference type="Pfam" id="PF02518">
    <property type="entry name" value="HATPase_c"/>
    <property type="match status" value="1"/>
</dbReference>
<protein>
    <recommendedName>
        <fullName evidence="2">histidine kinase</fullName>
        <ecNumber evidence="2">2.7.13.3</ecNumber>
    </recommendedName>
</protein>
<dbReference type="SUPFAM" id="SSF48452">
    <property type="entry name" value="TPR-like"/>
    <property type="match status" value="2"/>
</dbReference>
<evidence type="ECO:0000256" key="3">
    <source>
        <dbReference type="ARBA" id="ARBA00022553"/>
    </source>
</evidence>
<dbReference type="EC" id="2.7.13.3" evidence="2"/>
<dbReference type="InterPro" id="IPR005467">
    <property type="entry name" value="His_kinase_dom"/>
</dbReference>
<dbReference type="InterPro" id="IPR011990">
    <property type="entry name" value="TPR-like_helical_dom_sf"/>
</dbReference>
<dbReference type="Gene3D" id="3.30.565.10">
    <property type="entry name" value="Histidine kinase-like ATPase, C-terminal domain"/>
    <property type="match status" value="1"/>
</dbReference>
<dbReference type="InterPro" id="IPR036890">
    <property type="entry name" value="HATPase_C_sf"/>
</dbReference>
<dbReference type="InterPro" id="IPR003594">
    <property type="entry name" value="HATPase_dom"/>
</dbReference>
<dbReference type="GO" id="GO:0000155">
    <property type="term" value="F:phosphorelay sensor kinase activity"/>
    <property type="evidence" value="ECO:0007669"/>
    <property type="project" value="InterPro"/>
</dbReference>
<dbReference type="AlphaFoldDB" id="A0A1G9J457"/>
<feature type="repeat" description="TPR" evidence="7">
    <location>
        <begin position="102"/>
        <end position="135"/>
    </location>
</feature>
<keyword evidence="6" id="KW-0902">Two-component regulatory system</keyword>
<dbReference type="InterPro" id="IPR036097">
    <property type="entry name" value="HisK_dim/P_sf"/>
</dbReference>
<evidence type="ECO:0000256" key="2">
    <source>
        <dbReference type="ARBA" id="ARBA00012438"/>
    </source>
</evidence>
<dbReference type="STRING" id="192904.SAMN04488514_101396"/>
<comment type="catalytic activity">
    <reaction evidence="1">
        <text>ATP + protein L-histidine = ADP + protein N-phospho-L-histidine.</text>
        <dbReference type="EC" id="2.7.13.3"/>
    </reaction>
</comment>
<dbReference type="EMBL" id="FNGV01000001">
    <property type="protein sequence ID" value="SDL32280.1"/>
    <property type="molecule type" value="Genomic_DNA"/>
</dbReference>
<evidence type="ECO:0000313" key="10">
    <source>
        <dbReference type="EMBL" id="SDL32280.1"/>
    </source>
</evidence>
<dbReference type="InterPro" id="IPR019734">
    <property type="entry name" value="TPR_rpt"/>
</dbReference>
<dbReference type="InterPro" id="IPR050736">
    <property type="entry name" value="Sensor_HK_Regulatory"/>
</dbReference>
<keyword evidence="4" id="KW-0808">Transferase</keyword>
<dbReference type="Pfam" id="PF13181">
    <property type="entry name" value="TPR_8"/>
    <property type="match status" value="2"/>
</dbReference>
<evidence type="ECO:0000259" key="9">
    <source>
        <dbReference type="PROSITE" id="PS50109"/>
    </source>
</evidence>
<evidence type="ECO:0000313" key="11">
    <source>
        <dbReference type="Proteomes" id="UP000199440"/>
    </source>
</evidence>
<keyword evidence="8" id="KW-1133">Transmembrane helix</keyword>
<dbReference type="SUPFAM" id="SSF47384">
    <property type="entry name" value="Homodimeric domain of signal transducing histidine kinase"/>
    <property type="match status" value="1"/>
</dbReference>
<feature type="repeat" description="TPR" evidence="7">
    <location>
        <begin position="182"/>
        <end position="215"/>
    </location>
</feature>
<dbReference type="Gene3D" id="1.25.40.10">
    <property type="entry name" value="Tetratricopeptide repeat domain"/>
    <property type="match status" value="2"/>
</dbReference>